<dbReference type="SUPFAM" id="SSF141000">
    <property type="entry name" value="Glu-tRNAGln amidotransferase C subunit"/>
    <property type="match status" value="1"/>
</dbReference>
<dbReference type="HAMAP" id="MF_00122">
    <property type="entry name" value="GatC"/>
    <property type="match status" value="1"/>
</dbReference>
<dbReference type="GO" id="GO:0050566">
    <property type="term" value="F:asparaginyl-tRNA synthase (glutamine-hydrolyzing) activity"/>
    <property type="evidence" value="ECO:0007669"/>
    <property type="project" value="RHEA"/>
</dbReference>
<reference evidence="2 3" key="1">
    <citation type="journal article" date="2016" name="Nat. Commun.">
        <title>Thousands of microbial genomes shed light on interconnected biogeochemical processes in an aquifer system.</title>
        <authorList>
            <person name="Anantharaman K."/>
            <person name="Brown C.T."/>
            <person name="Hug L.A."/>
            <person name="Sharon I."/>
            <person name="Castelle C.J."/>
            <person name="Probst A.J."/>
            <person name="Thomas B.C."/>
            <person name="Singh A."/>
            <person name="Wilkins M.J."/>
            <person name="Karaoz U."/>
            <person name="Brodie E.L."/>
            <person name="Williams K.H."/>
            <person name="Hubbard S.S."/>
            <person name="Banfield J.F."/>
        </authorList>
    </citation>
    <scope>NUCLEOTIDE SEQUENCE [LARGE SCALE GENOMIC DNA]</scope>
</reference>
<sequence>MVDKKEIEKLAHLARIKIPDEEISSLTGEIDSILEYVRQIQEAGPDSLETENTSNTVNIMREDGIPHDSGIYSKDILAQSPQTEGEYIKVKKILPN</sequence>
<dbReference type="InterPro" id="IPR003837">
    <property type="entry name" value="GatC"/>
</dbReference>
<dbReference type="Proteomes" id="UP000179283">
    <property type="component" value="Unassembled WGS sequence"/>
</dbReference>
<comment type="caution">
    <text evidence="2">The sequence shown here is derived from an EMBL/GenBank/DDBJ whole genome shotgun (WGS) entry which is preliminary data.</text>
</comment>
<accession>A0A1G2U307</accession>
<dbReference type="Pfam" id="PF02686">
    <property type="entry name" value="GatC"/>
    <property type="match status" value="1"/>
</dbReference>
<comment type="catalytic activity">
    <reaction evidence="1">
        <text>L-glutamyl-tRNA(Gln) + L-glutamine + ATP + H2O = L-glutaminyl-tRNA(Gln) + L-glutamate + ADP + phosphate + H(+)</text>
        <dbReference type="Rhea" id="RHEA:17521"/>
        <dbReference type="Rhea" id="RHEA-COMP:9681"/>
        <dbReference type="Rhea" id="RHEA-COMP:9684"/>
        <dbReference type="ChEBI" id="CHEBI:15377"/>
        <dbReference type="ChEBI" id="CHEBI:15378"/>
        <dbReference type="ChEBI" id="CHEBI:29985"/>
        <dbReference type="ChEBI" id="CHEBI:30616"/>
        <dbReference type="ChEBI" id="CHEBI:43474"/>
        <dbReference type="ChEBI" id="CHEBI:58359"/>
        <dbReference type="ChEBI" id="CHEBI:78520"/>
        <dbReference type="ChEBI" id="CHEBI:78521"/>
        <dbReference type="ChEBI" id="CHEBI:456216"/>
    </reaction>
</comment>
<dbReference type="NCBIfam" id="TIGR00135">
    <property type="entry name" value="gatC"/>
    <property type="match status" value="1"/>
</dbReference>
<evidence type="ECO:0000313" key="3">
    <source>
        <dbReference type="Proteomes" id="UP000179283"/>
    </source>
</evidence>
<dbReference type="GO" id="GO:0006412">
    <property type="term" value="P:translation"/>
    <property type="evidence" value="ECO:0007669"/>
    <property type="project" value="UniProtKB-UniRule"/>
</dbReference>
<keyword evidence="1" id="KW-0648">Protein biosynthesis</keyword>
<keyword evidence="1" id="KW-0547">Nucleotide-binding</keyword>
<comment type="catalytic activity">
    <reaction evidence="1">
        <text>L-aspartyl-tRNA(Asn) + L-glutamine + ATP + H2O = L-asparaginyl-tRNA(Asn) + L-glutamate + ADP + phosphate + 2 H(+)</text>
        <dbReference type="Rhea" id="RHEA:14513"/>
        <dbReference type="Rhea" id="RHEA-COMP:9674"/>
        <dbReference type="Rhea" id="RHEA-COMP:9677"/>
        <dbReference type="ChEBI" id="CHEBI:15377"/>
        <dbReference type="ChEBI" id="CHEBI:15378"/>
        <dbReference type="ChEBI" id="CHEBI:29985"/>
        <dbReference type="ChEBI" id="CHEBI:30616"/>
        <dbReference type="ChEBI" id="CHEBI:43474"/>
        <dbReference type="ChEBI" id="CHEBI:58359"/>
        <dbReference type="ChEBI" id="CHEBI:78515"/>
        <dbReference type="ChEBI" id="CHEBI:78516"/>
        <dbReference type="ChEBI" id="CHEBI:456216"/>
    </reaction>
</comment>
<keyword evidence="1" id="KW-0067">ATP-binding</keyword>
<evidence type="ECO:0000313" key="2">
    <source>
        <dbReference type="EMBL" id="OHB03192.1"/>
    </source>
</evidence>
<organism evidence="2 3">
    <name type="scientific">Candidatus Zambryskibacteria bacterium RIFCSPLOWO2_01_FULL_43_17</name>
    <dbReference type="NCBI Taxonomy" id="1802760"/>
    <lineage>
        <taxon>Bacteria</taxon>
        <taxon>Candidatus Zambryskiibacteriota</taxon>
    </lineage>
</organism>
<evidence type="ECO:0000256" key="1">
    <source>
        <dbReference type="HAMAP-Rule" id="MF_00122"/>
    </source>
</evidence>
<name>A0A1G2U307_9BACT</name>
<dbReference type="GO" id="GO:0006450">
    <property type="term" value="P:regulation of translational fidelity"/>
    <property type="evidence" value="ECO:0007669"/>
    <property type="project" value="InterPro"/>
</dbReference>
<proteinExistence type="inferred from homology"/>
<gene>
    <name evidence="1" type="primary">gatC</name>
    <name evidence="2" type="ORF">A2920_02360</name>
</gene>
<dbReference type="GO" id="GO:0050567">
    <property type="term" value="F:glutaminyl-tRNA synthase (glutamine-hydrolyzing) activity"/>
    <property type="evidence" value="ECO:0007669"/>
    <property type="project" value="UniProtKB-UniRule"/>
</dbReference>
<dbReference type="GO" id="GO:0005524">
    <property type="term" value="F:ATP binding"/>
    <property type="evidence" value="ECO:0007669"/>
    <property type="project" value="UniProtKB-KW"/>
</dbReference>
<dbReference type="EMBL" id="MHWD01000025">
    <property type="protein sequence ID" value="OHB03192.1"/>
    <property type="molecule type" value="Genomic_DNA"/>
</dbReference>
<comment type="similarity">
    <text evidence="1">Belongs to the GatC family.</text>
</comment>
<protein>
    <recommendedName>
        <fullName evidence="1">Aspartyl/glutamyl-tRNA(Asn/Gln) amidotransferase subunit C</fullName>
        <shortName evidence="1">Asp/Glu-ADT subunit C</shortName>
        <ecNumber evidence="1">6.3.5.-</ecNumber>
    </recommendedName>
</protein>
<dbReference type="InterPro" id="IPR036113">
    <property type="entry name" value="Asp/Glu-ADT_sf_sub_c"/>
</dbReference>
<dbReference type="Gene3D" id="1.10.20.60">
    <property type="entry name" value="Glu-tRNAGln amidotransferase C subunit, N-terminal domain"/>
    <property type="match status" value="1"/>
</dbReference>
<dbReference type="EC" id="6.3.5.-" evidence="1"/>
<dbReference type="AlphaFoldDB" id="A0A1G2U307"/>
<comment type="subunit">
    <text evidence="1">Heterotrimer of A, B and C subunits.</text>
</comment>
<comment type="function">
    <text evidence="1">Allows the formation of correctly charged Asn-tRNA(Asn) or Gln-tRNA(Gln) through the transamidation of misacylated Asp-tRNA(Asn) or Glu-tRNA(Gln) in organisms which lack either or both of asparaginyl-tRNA or glutaminyl-tRNA synthetases. The reaction takes place in the presence of glutamine and ATP through an activated phospho-Asp-tRNA(Asn) or phospho-Glu-tRNA(Gln).</text>
</comment>
<keyword evidence="1" id="KW-0436">Ligase</keyword>